<dbReference type="PANTHER" id="PTHR48081">
    <property type="entry name" value="AB HYDROLASE SUPERFAMILY PROTEIN C4A8.06C"/>
    <property type="match status" value="1"/>
</dbReference>
<dbReference type="AlphaFoldDB" id="A0A553E025"/>
<comment type="caution">
    <text evidence="4">The sequence shown here is derived from an EMBL/GenBank/DDBJ whole genome shotgun (WGS) entry which is preliminary data.</text>
</comment>
<organism evidence="4 5">
    <name type="scientific">Flavobacterium restrictum</name>
    <dbReference type="NCBI Taxonomy" id="2594428"/>
    <lineage>
        <taxon>Bacteria</taxon>
        <taxon>Pseudomonadati</taxon>
        <taxon>Bacteroidota</taxon>
        <taxon>Flavobacteriia</taxon>
        <taxon>Flavobacteriales</taxon>
        <taxon>Flavobacteriaceae</taxon>
        <taxon>Flavobacterium</taxon>
    </lineage>
</organism>
<keyword evidence="5" id="KW-1185">Reference proteome</keyword>
<evidence type="ECO:0000313" key="4">
    <source>
        <dbReference type="EMBL" id="TRX38376.1"/>
    </source>
</evidence>
<dbReference type="InterPro" id="IPR049492">
    <property type="entry name" value="BD-FAE-like_dom"/>
</dbReference>
<dbReference type="PANTHER" id="PTHR48081:SF13">
    <property type="entry name" value="ALPHA_BETA HYDROLASE"/>
    <property type="match status" value="1"/>
</dbReference>
<dbReference type="GO" id="GO:0016787">
    <property type="term" value="F:hydrolase activity"/>
    <property type="evidence" value="ECO:0007669"/>
    <property type="project" value="UniProtKB-KW"/>
</dbReference>
<dbReference type="InterPro" id="IPR029058">
    <property type="entry name" value="AB_hydrolase_fold"/>
</dbReference>
<feature type="domain" description="BD-FAE-like" evidence="3">
    <location>
        <begin position="52"/>
        <end position="263"/>
    </location>
</feature>
<dbReference type="SUPFAM" id="SSF53474">
    <property type="entry name" value="alpha/beta-Hydrolases"/>
    <property type="match status" value="1"/>
</dbReference>
<keyword evidence="1 4" id="KW-0378">Hydrolase</keyword>
<proteinExistence type="predicted"/>
<gene>
    <name evidence="4" type="ORF">FNW21_11450</name>
</gene>
<accession>A0A553E025</accession>
<feature type="signal peptide" evidence="2">
    <location>
        <begin position="1"/>
        <end position="20"/>
    </location>
</feature>
<reference evidence="4 5" key="1">
    <citation type="submission" date="2019-07" db="EMBL/GenBank/DDBJ databases">
        <title>Novel species of Flavobacterium.</title>
        <authorList>
            <person name="Liu Q."/>
            <person name="Xin Y.-H."/>
        </authorList>
    </citation>
    <scope>NUCLEOTIDE SEQUENCE [LARGE SCALE GENOMIC DNA]</scope>
    <source>
        <strain evidence="4 5">LB1R34</strain>
    </source>
</reference>
<evidence type="ECO:0000256" key="2">
    <source>
        <dbReference type="SAM" id="SignalP"/>
    </source>
</evidence>
<protein>
    <submittedName>
        <fullName evidence="4">Alpha/beta hydrolase</fullName>
    </submittedName>
</protein>
<evidence type="ECO:0000313" key="5">
    <source>
        <dbReference type="Proteomes" id="UP000316371"/>
    </source>
</evidence>
<dbReference type="Pfam" id="PF20434">
    <property type="entry name" value="BD-FAE"/>
    <property type="match status" value="1"/>
</dbReference>
<evidence type="ECO:0000259" key="3">
    <source>
        <dbReference type="Pfam" id="PF20434"/>
    </source>
</evidence>
<dbReference type="Gene3D" id="3.40.50.1820">
    <property type="entry name" value="alpha/beta hydrolase"/>
    <property type="match status" value="1"/>
</dbReference>
<dbReference type="InterPro" id="IPR050300">
    <property type="entry name" value="GDXG_lipolytic_enzyme"/>
</dbReference>
<dbReference type="RefSeq" id="WP_144256881.1">
    <property type="nucleotide sequence ID" value="NZ_VJZT01000011.1"/>
</dbReference>
<sequence length="303" mass="32973">MKIRTVIVSFLLFFANQLTAQIPSNIASLLPQGTFIKTDVAYAADTLETRTLDLYVPANTAKKAALVIWIHGGGWRQGDKYGDMENMKTTLTAILANGFAVASINYRYSTTAIFPAQIQDCNQAIDFLYKNANTYYLDKDNIAVIGFSAGEYLASLIGTATNAKIKAFYPNNKQPDFKIKGVIDFYGPSDFIARIGSMALNEGEQQSSSTALLGAQPVIRPDLAKIASATTYVDKKDPPFLIFHGDKDTTVPITLSKLLDSYLKLAGVASDFVIVPNGQHGGLGFDSEAIKDTVILFLKTNLK</sequence>
<dbReference type="OrthoDB" id="9777975at2"/>
<dbReference type="Proteomes" id="UP000316371">
    <property type="component" value="Unassembled WGS sequence"/>
</dbReference>
<keyword evidence="2" id="KW-0732">Signal</keyword>
<dbReference type="EMBL" id="VJZT01000011">
    <property type="protein sequence ID" value="TRX38376.1"/>
    <property type="molecule type" value="Genomic_DNA"/>
</dbReference>
<feature type="chain" id="PRO_5021962542" evidence="2">
    <location>
        <begin position="21"/>
        <end position="303"/>
    </location>
</feature>
<name>A0A553E025_9FLAO</name>
<evidence type="ECO:0000256" key="1">
    <source>
        <dbReference type="ARBA" id="ARBA00022801"/>
    </source>
</evidence>